<dbReference type="EMBL" id="JAVRHN010000009">
    <property type="protein sequence ID" value="MDT0687206.1"/>
    <property type="molecule type" value="Genomic_DNA"/>
</dbReference>
<evidence type="ECO:0000313" key="2">
    <source>
        <dbReference type="Proteomes" id="UP001253848"/>
    </source>
</evidence>
<organism evidence="1 2">
    <name type="scientific">Autumnicola psychrophila</name>
    <dbReference type="NCBI Taxonomy" id="3075592"/>
    <lineage>
        <taxon>Bacteria</taxon>
        <taxon>Pseudomonadati</taxon>
        <taxon>Bacteroidota</taxon>
        <taxon>Flavobacteriia</taxon>
        <taxon>Flavobacteriales</taxon>
        <taxon>Flavobacteriaceae</taxon>
        <taxon>Autumnicola</taxon>
    </lineage>
</organism>
<sequence length="83" mass="9443">MQGTNKIEISTGNYEVMELTFQNCDIRTPKNVNFRHKDLTSAFNAQVTEIFQQDYVSPQPVSPSLQLPITGNSYCSDECYLCE</sequence>
<evidence type="ECO:0000313" key="1">
    <source>
        <dbReference type="EMBL" id="MDT0687206.1"/>
    </source>
</evidence>
<reference evidence="1 2" key="1">
    <citation type="submission" date="2023-09" db="EMBL/GenBank/DDBJ databases">
        <authorList>
            <person name="Rey-Velasco X."/>
        </authorList>
    </citation>
    <scope>NUCLEOTIDE SEQUENCE [LARGE SCALE GENOMIC DNA]</scope>
    <source>
        <strain evidence="1 2">F225</strain>
    </source>
</reference>
<keyword evidence="2" id="KW-1185">Reference proteome</keyword>
<dbReference type="RefSeq" id="WP_311500501.1">
    <property type="nucleotide sequence ID" value="NZ_JAVRHN010000009.1"/>
</dbReference>
<name>A0ABU3DU15_9FLAO</name>
<comment type="caution">
    <text evidence="1">The sequence shown here is derived from an EMBL/GenBank/DDBJ whole genome shotgun (WGS) entry which is preliminary data.</text>
</comment>
<accession>A0ABU3DU15</accession>
<proteinExistence type="predicted"/>
<gene>
    <name evidence="1" type="ORF">RM541_12605</name>
</gene>
<dbReference type="Proteomes" id="UP001253848">
    <property type="component" value="Unassembled WGS sequence"/>
</dbReference>
<protein>
    <submittedName>
        <fullName evidence="1">Uncharacterized protein</fullName>
    </submittedName>
</protein>